<name>A9LGZ8_9BACT</name>
<dbReference type="AlphaFoldDB" id="A9LGZ8"/>
<evidence type="ECO:0000313" key="2">
    <source>
        <dbReference type="EMBL" id="ABX10661.1"/>
    </source>
</evidence>
<dbReference type="PANTHER" id="PTHR43737:SF1">
    <property type="entry name" value="DUF1501 DOMAIN-CONTAINING PROTEIN"/>
    <property type="match status" value="1"/>
</dbReference>
<accession>A9LGZ8</accession>
<protein>
    <submittedName>
        <fullName evidence="2">Hypothetical secreted protein</fullName>
    </submittedName>
</protein>
<dbReference type="PANTHER" id="PTHR43737">
    <property type="entry name" value="BLL7424 PROTEIN"/>
    <property type="match status" value="1"/>
</dbReference>
<evidence type="ECO:0000256" key="1">
    <source>
        <dbReference type="SAM" id="MobiDB-lite"/>
    </source>
</evidence>
<dbReference type="Pfam" id="PF07394">
    <property type="entry name" value="DUF1501"/>
    <property type="match status" value="1"/>
</dbReference>
<dbReference type="InterPro" id="IPR017850">
    <property type="entry name" value="Alkaline_phosphatase_core_sf"/>
</dbReference>
<reference evidence="2" key="1">
    <citation type="journal article" date="2007" name="ISME J.">
        <title>Fosmids of novel marine Planctomycetes from the Namibian and Oregon coast upwelling systems and their cross-comparison with planctomycete genomes.</title>
        <authorList>
            <person name="Woebken D."/>
            <person name="Teeling H."/>
            <person name="Wecker P."/>
            <person name="Dumitriu A."/>
            <person name="Kostadinov I."/>
            <person name="DeLong E.F."/>
            <person name="Amann R."/>
            <person name="Gloeckner F.O."/>
        </authorList>
    </citation>
    <scope>NUCLEOTIDE SEQUENCE</scope>
</reference>
<dbReference type="EMBL" id="EF591887">
    <property type="protein sequence ID" value="ABX10661.1"/>
    <property type="molecule type" value="Genomic_DNA"/>
</dbReference>
<gene>
    <name evidence="2" type="ORF">6FN_20</name>
</gene>
<organism evidence="2">
    <name type="scientific">uncultured planctomycete 6FN</name>
    <dbReference type="NCBI Taxonomy" id="455068"/>
    <lineage>
        <taxon>Bacteria</taxon>
        <taxon>Pseudomonadati</taxon>
        <taxon>Planctomycetota</taxon>
        <taxon>Planctomycetia</taxon>
        <taxon>Planctomycetales</taxon>
        <taxon>environmental samples</taxon>
    </lineage>
</organism>
<dbReference type="Gene3D" id="3.40.720.10">
    <property type="entry name" value="Alkaline Phosphatase, subunit A"/>
    <property type="match status" value="1"/>
</dbReference>
<dbReference type="SUPFAM" id="SSF53649">
    <property type="entry name" value="Alkaline phosphatase-like"/>
    <property type="match status" value="1"/>
</dbReference>
<sequence length="455" mass="50348">MTFEFSRRNALMTLSCGFGYMALAGLTTKAAEDSKNPLAPKAPHYPATAKRVIFLCMRGGPSHVDTFDYKPQLTKDSGKQSPGQKSRKLMGSPWSFKQCGESGLPISDLFPHLGKHADDLCLVNGMAGEVPNHPQAYLKLHTGSFRFVRPSVGSWALYGLGTENQDLPGFITLNPETRVGGAQNYGSSFLPAYYQGTAIGQINQSLANARFGNIKNPRFSEALQREQLNLLQEMNQELLNKKEVSPELEGVIESYELAFRMQNAVPTLMDVSSESRETLDMYGVGVKETDNFGRQCLLARRFAESGVRFIELCHGNWDQHGNLKGKLESNCRATDQPIAALLTDLKQRGMLKDTLVVWGGEFGRTPHVKKKDGRDHNATGFSTWMAGGGVKGGQRVGATDEYGITAIENKMNFHDLHATMLHTLGLDHTKLTYRYAGRDFRLTDVYGRVVKDILS</sequence>
<feature type="region of interest" description="Disordered" evidence="1">
    <location>
        <begin position="67"/>
        <end position="94"/>
    </location>
</feature>
<dbReference type="InterPro" id="IPR010869">
    <property type="entry name" value="DUF1501"/>
</dbReference>
<proteinExistence type="predicted"/>